<reference evidence="1 2" key="1">
    <citation type="submission" date="2020-02" db="EMBL/GenBank/DDBJ databases">
        <authorList>
            <person name="Ma Q."/>
            <person name="Huang Y."/>
            <person name="Song X."/>
            <person name="Pei D."/>
        </authorList>
    </citation>
    <scope>NUCLEOTIDE SEQUENCE [LARGE SCALE GENOMIC DNA]</scope>
    <source>
        <strain evidence="1">Sxm20200214</strain>
        <tissue evidence="1">Leaf</tissue>
    </source>
</reference>
<dbReference type="InterPro" id="IPR012340">
    <property type="entry name" value="NA-bd_OB-fold"/>
</dbReference>
<accession>A0A8X7QFC4</accession>
<dbReference type="GO" id="GO:0000724">
    <property type="term" value="P:double-strand break repair via homologous recombination"/>
    <property type="evidence" value="ECO:0007669"/>
    <property type="project" value="TreeGrafter"/>
</dbReference>
<dbReference type="GO" id="GO:0051321">
    <property type="term" value="P:meiotic cell cycle"/>
    <property type="evidence" value="ECO:0007669"/>
    <property type="project" value="TreeGrafter"/>
</dbReference>
<evidence type="ECO:0008006" key="3">
    <source>
        <dbReference type="Google" id="ProtNLM"/>
    </source>
</evidence>
<proteinExistence type="predicted"/>
<dbReference type="SUPFAM" id="SSF50249">
    <property type="entry name" value="Nucleic acid-binding proteins"/>
    <property type="match status" value="1"/>
</dbReference>
<gene>
    <name evidence="1" type="ORF">Bca52824_062842</name>
</gene>
<dbReference type="AlphaFoldDB" id="A0A8X7QFC4"/>
<keyword evidence="2" id="KW-1185">Reference proteome</keyword>
<dbReference type="GO" id="GO:0007004">
    <property type="term" value="P:telomere maintenance via telomerase"/>
    <property type="evidence" value="ECO:0007669"/>
    <property type="project" value="TreeGrafter"/>
</dbReference>
<dbReference type="GO" id="GO:0005662">
    <property type="term" value="C:DNA replication factor A complex"/>
    <property type="evidence" value="ECO:0007669"/>
    <property type="project" value="TreeGrafter"/>
</dbReference>
<dbReference type="GO" id="GO:0006289">
    <property type="term" value="P:nucleotide-excision repair"/>
    <property type="evidence" value="ECO:0007669"/>
    <property type="project" value="TreeGrafter"/>
</dbReference>
<dbReference type="EMBL" id="JAAMPC010000013">
    <property type="protein sequence ID" value="KAG2268287.1"/>
    <property type="molecule type" value="Genomic_DNA"/>
</dbReference>
<sequence>MFGTVIQGFIPPSRIDTYLRHMIPGSTYRLNNFFGSKTKKVYRVADRDVTIAFSWNHVLYVLKDSSIRFPEDRFRFHGLVNEQTLNESLVLDEIEISSMRRILVHVQTHDGPVMKLYIWDKAATDFCEKFKSLGKLPSVILVTTVNPKRFGGSLESNSEVANRAETATIGELLSYMKQEEAKAAWFEYTTTIDDVVRDSAWYYIACGGCKTKATKGPTMLMCKKCGNAEITGAAEYLTKLSVYDNNDYASFVANEGAVDGHVVLVPRALINTIGQTRTFVIKISNHNLEGKTQALTVTKVFPLEVPVLGCDLDDIVVVPPTAVSLETGNHEEGSSIVNEEHAVDGVKRGSDMIVSDDAKRAKCG</sequence>
<dbReference type="Gene3D" id="2.40.50.140">
    <property type="entry name" value="Nucleic acid-binding proteins"/>
    <property type="match status" value="1"/>
</dbReference>
<dbReference type="PANTHER" id="PTHR23273:SF138">
    <property type="entry name" value="REPLICATION FACTOR A C-TERMINAL DOMAIN-CONTAINING PROTEIN"/>
    <property type="match status" value="1"/>
</dbReference>
<dbReference type="GO" id="GO:0003684">
    <property type="term" value="F:damaged DNA binding"/>
    <property type="evidence" value="ECO:0007669"/>
    <property type="project" value="TreeGrafter"/>
</dbReference>
<protein>
    <recommendedName>
        <fullName evidence="3">Replication factor A C-terminal domain-containing protein</fullName>
    </recommendedName>
</protein>
<dbReference type="GO" id="GO:0043047">
    <property type="term" value="F:single-stranded telomeric DNA binding"/>
    <property type="evidence" value="ECO:0007669"/>
    <property type="project" value="TreeGrafter"/>
</dbReference>
<name>A0A8X7QFC4_BRACI</name>
<evidence type="ECO:0000313" key="1">
    <source>
        <dbReference type="EMBL" id="KAG2268287.1"/>
    </source>
</evidence>
<evidence type="ECO:0000313" key="2">
    <source>
        <dbReference type="Proteomes" id="UP000886595"/>
    </source>
</evidence>
<dbReference type="Proteomes" id="UP000886595">
    <property type="component" value="Unassembled WGS sequence"/>
</dbReference>
<comment type="caution">
    <text evidence="1">The sequence shown here is derived from an EMBL/GenBank/DDBJ whole genome shotgun (WGS) entry which is preliminary data.</text>
</comment>
<organism evidence="1 2">
    <name type="scientific">Brassica carinata</name>
    <name type="common">Ethiopian mustard</name>
    <name type="synonym">Abyssinian cabbage</name>
    <dbReference type="NCBI Taxonomy" id="52824"/>
    <lineage>
        <taxon>Eukaryota</taxon>
        <taxon>Viridiplantae</taxon>
        <taxon>Streptophyta</taxon>
        <taxon>Embryophyta</taxon>
        <taxon>Tracheophyta</taxon>
        <taxon>Spermatophyta</taxon>
        <taxon>Magnoliopsida</taxon>
        <taxon>eudicotyledons</taxon>
        <taxon>Gunneridae</taxon>
        <taxon>Pentapetalae</taxon>
        <taxon>rosids</taxon>
        <taxon>malvids</taxon>
        <taxon>Brassicales</taxon>
        <taxon>Brassicaceae</taxon>
        <taxon>Brassiceae</taxon>
        <taxon>Brassica</taxon>
    </lineage>
</organism>
<dbReference type="OrthoDB" id="1093162at2759"/>
<dbReference type="PANTHER" id="PTHR23273">
    <property type="entry name" value="REPLICATION FACTOR A 1, RFA1"/>
    <property type="match status" value="1"/>
</dbReference>